<dbReference type="InterPro" id="IPR023198">
    <property type="entry name" value="PGP-like_dom2"/>
</dbReference>
<protein>
    <submittedName>
        <fullName evidence="6">HAD family phosphatase</fullName>
    </submittedName>
</protein>
<reference evidence="6 7" key="1">
    <citation type="submission" date="2021-10" db="EMBL/GenBank/DDBJ databases">
        <authorList>
            <person name="Grouzdev D.S."/>
            <person name="Pantiukh K.S."/>
            <person name="Krutkina M.S."/>
        </authorList>
    </citation>
    <scope>NUCLEOTIDE SEQUENCE [LARGE SCALE GENOMIC DNA]</scope>
    <source>
        <strain evidence="6 7">Z-7514</strain>
    </source>
</reference>
<dbReference type="SFLD" id="SFLDG01129">
    <property type="entry name" value="C1.5:_HAD__Beta-PGM__Phosphata"/>
    <property type="match status" value="1"/>
</dbReference>
<dbReference type="SFLD" id="SFLDG01135">
    <property type="entry name" value="C1.5.6:_HAD__Beta-PGM__Phospha"/>
    <property type="match status" value="1"/>
</dbReference>
<comment type="caution">
    <text evidence="6">The sequence shown here is derived from an EMBL/GenBank/DDBJ whole genome shotgun (WGS) entry which is preliminary data.</text>
</comment>
<dbReference type="SFLD" id="SFLDS00003">
    <property type="entry name" value="Haloacid_Dehalogenase"/>
    <property type="match status" value="1"/>
</dbReference>
<dbReference type="InterPro" id="IPR036412">
    <property type="entry name" value="HAD-like_sf"/>
</dbReference>
<dbReference type="AlphaFoldDB" id="A0AAW4X008"/>
<name>A0AAW4X008_9FIRM</name>
<evidence type="ECO:0000256" key="2">
    <source>
        <dbReference type="ARBA" id="ARBA00006171"/>
    </source>
</evidence>
<proteinExistence type="inferred from homology"/>
<evidence type="ECO:0000313" key="7">
    <source>
        <dbReference type="Proteomes" id="UP001199296"/>
    </source>
</evidence>
<accession>A0AAW4X008</accession>
<dbReference type="GO" id="GO:0003824">
    <property type="term" value="F:catalytic activity"/>
    <property type="evidence" value="ECO:0007669"/>
    <property type="project" value="UniProtKB-ARBA"/>
</dbReference>
<keyword evidence="3" id="KW-0479">Metal-binding</keyword>
<gene>
    <name evidence="6" type="ORF">LJ207_03230</name>
</gene>
<comment type="similarity">
    <text evidence="2">Belongs to the HAD-like hydrolase superfamily. CbbY/CbbZ/Gph/YieH family.</text>
</comment>
<dbReference type="InterPro" id="IPR023214">
    <property type="entry name" value="HAD_sf"/>
</dbReference>
<dbReference type="GO" id="GO:0046872">
    <property type="term" value="F:metal ion binding"/>
    <property type="evidence" value="ECO:0007669"/>
    <property type="project" value="UniProtKB-KW"/>
</dbReference>
<keyword evidence="7" id="KW-1185">Reference proteome</keyword>
<dbReference type="EMBL" id="JAJFAT010000003">
    <property type="protein sequence ID" value="MCC3144331.1"/>
    <property type="molecule type" value="Genomic_DNA"/>
</dbReference>
<dbReference type="RefSeq" id="WP_229344037.1">
    <property type="nucleotide sequence ID" value="NZ_JAJFAT010000003.1"/>
</dbReference>
<dbReference type="Proteomes" id="UP001199296">
    <property type="component" value="Unassembled WGS sequence"/>
</dbReference>
<evidence type="ECO:0000256" key="3">
    <source>
        <dbReference type="ARBA" id="ARBA00022723"/>
    </source>
</evidence>
<evidence type="ECO:0000256" key="1">
    <source>
        <dbReference type="ARBA" id="ARBA00001946"/>
    </source>
</evidence>
<organism evidence="6 7">
    <name type="scientific">Halanaerobium polyolivorans</name>
    <dbReference type="NCBI Taxonomy" id="2886943"/>
    <lineage>
        <taxon>Bacteria</taxon>
        <taxon>Bacillati</taxon>
        <taxon>Bacillota</taxon>
        <taxon>Clostridia</taxon>
        <taxon>Halanaerobiales</taxon>
        <taxon>Halanaerobiaceae</taxon>
        <taxon>Halanaerobium</taxon>
    </lineage>
</organism>
<evidence type="ECO:0000256" key="5">
    <source>
        <dbReference type="ARBA" id="ARBA00023277"/>
    </source>
</evidence>
<dbReference type="NCBIfam" id="TIGR01549">
    <property type="entry name" value="HAD-SF-IA-v1"/>
    <property type="match status" value="1"/>
</dbReference>
<evidence type="ECO:0000313" key="6">
    <source>
        <dbReference type="EMBL" id="MCC3144331.1"/>
    </source>
</evidence>
<dbReference type="Pfam" id="PF13419">
    <property type="entry name" value="HAD_2"/>
    <property type="match status" value="1"/>
</dbReference>
<comment type="cofactor">
    <cofactor evidence="1">
        <name>Mg(2+)</name>
        <dbReference type="ChEBI" id="CHEBI:18420"/>
    </cofactor>
</comment>
<dbReference type="Gene3D" id="3.40.50.1000">
    <property type="entry name" value="HAD superfamily/HAD-like"/>
    <property type="match status" value="1"/>
</dbReference>
<dbReference type="PANTHER" id="PTHR46193">
    <property type="entry name" value="6-PHOSPHOGLUCONATE PHOSPHATASE"/>
    <property type="match status" value="1"/>
</dbReference>
<keyword evidence="5" id="KW-0119">Carbohydrate metabolism</keyword>
<dbReference type="PANTHER" id="PTHR46193:SF18">
    <property type="entry name" value="HEXITOL PHOSPHATASE B"/>
    <property type="match status" value="1"/>
</dbReference>
<dbReference type="Gene3D" id="1.10.150.240">
    <property type="entry name" value="Putative phosphatase, domain 2"/>
    <property type="match status" value="1"/>
</dbReference>
<dbReference type="SUPFAM" id="SSF56784">
    <property type="entry name" value="HAD-like"/>
    <property type="match status" value="1"/>
</dbReference>
<dbReference type="InterPro" id="IPR051600">
    <property type="entry name" value="Beta-PGM-like"/>
</dbReference>
<evidence type="ECO:0000256" key="4">
    <source>
        <dbReference type="ARBA" id="ARBA00022842"/>
    </source>
</evidence>
<sequence length="221" mass="25436">MIKAVIFDMDGVIVNSEAIYEQADKEIFKHYGINLSDEELQKYIGVNLLDIWTDLLSKYQLKDQYSDYQVEDFIEEHVHSHYEVLSESDELKLMPGIKDWFEYFKANNYKMIIASSSYAPIIELIYQKFGLDKYMEGYVDGNSVEKGKPEPEIFLKAAEKLQLKAEECLVIEDSEHGITAANKAGMKSIGFARNTDYNQDLSSADILIKEFNQQNLAKLNL</sequence>
<dbReference type="InterPro" id="IPR006439">
    <property type="entry name" value="HAD-SF_hydro_IA"/>
</dbReference>
<keyword evidence="4" id="KW-0460">Magnesium</keyword>
<dbReference type="PRINTS" id="PR00413">
    <property type="entry name" value="HADHALOGNASE"/>
</dbReference>
<dbReference type="NCBIfam" id="TIGR01509">
    <property type="entry name" value="HAD-SF-IA-v3"/>
    <property type="match status" value="1"/>
</dbReference>
<dbReference type="InterPro" id="IPR041492">
    <property type="entry name" value="HAD_2"/>
</dbReference>